<reference evidence="10 11" key="1">
    <citation type="submission" date="2024-01" db="EMBL/GenBank/DDBJ databases">
        <title>Complete genome sequence of Citroniella saccharovorans strain M6.X9, isolated from human fecal sample.</title>
        <authorList>
            <person name="Cheng G."/>
            <person name="Westerholm M."/>
            <person name="Schnurer A."/>
        </authorList>
    </citation>
    <scope>NUCLEOTIDE SEQUENCE [LARGE SCALE GENOMIC DNA]</scope>
    <source>
        <strain evidence="10 11">DSM 29873</strain>
    </source>
</reference>
<feature type="transmembrane region" description="Helical" evidence="7">
    <location>
        <begin position="6"/>
        <end position="29"/>
    </location>
</feature>
<keyword evidence="7" id="KW-0133">Cell shape</keyword>
<dbReference type="InterPro" id="IPR003524">
    <property type="entry name" value="PNAcMuramoyl-5peptid_Trfase"/>
</dbReference>
<evidence type="ECO:0000256" key="4">
    <source>
        <dbReference type="ARBA" id="ARBA00022692"/>
    </source>
</evidence>
<comment type="subcellular location">
    <subcellularLocation>
        <location evidence="7">Cell membrane</location>
        <topology evidence="7">Multi-pass membrane protein</topology>
    </subcellularLocation>
    <subcellularLocation>
        <location evidence="1">Membrane</location>
        <topology evidence="1">Multi-pass membrane protein</topology>
    </subcellularLocation>
</comment>
<dbReference type="PROSITE" id="PS01348">
    <property type="entry name" value="MRAY_2"/>
    <property type="match status" value="1"/>
</dbReference>
<dbReference type="EC" id="2.7.8.13" evidence="7 8"/>
<keyword evidence="7" id="KW-1003">Cell membrane</keyword>
<evidence type="ECO:0000313" key="10">
    <source>
        <dbReference type="EMBL" id="MEB3429846.1"/>
    </source>
</evidence>
<dbReference type="HAMAP" id="MF_00038">
    <property type="entry name" value="MraY"/>
    <property type="match status" value="1"/>
</dbReference>
<evidence type="ECO:0000313" key="11">
    <source>
        <dbReference type="Proteomes" id="UP001357733"/>
    </source>
</evidence>
<name>A0AAW9MRW5_9FIRM</name>
<dbReference type="GO" id="GO:0071555">
    <property type="term" value="P:cell wall organization"/>
    <property type="evidence" value="ECO:0007669"/>
    <property type="project" value="UniProtKB-KW"/>
</dbReference>
<dbReference type="CDD" id="cd06852">
    <property type="entry name" value="GT_MraY"/>
    <property type="match status" value="1"/>
</dbReference>
<dbReference type="GO" id="GO:0046872">
    <property type="term" value="F:metal ion binding"/>
    <property type="evidence" value="ECO:0007669"/>
    <property type="project" value="UniProtKB-KW"/>
</dbReference>
<comment type="function">
    <text evidence="7">Catalyzes the initial step of the lipid cycle reactions in the biosynthesis of the cell wall peptidoglycan: transfers peptidoglycan precursor phospho-MurNAc-pentapeptide from UDP-MurNAc-pentapeptide onto the lipid carrier undecaprenyl phosphate, yielding undecaprenyl-pyrophosphoryl-MurNAc-pentapeptide, known as lipid I.</text>
</comment>
<dbReference type="Proteomes" id="UP001357733">
    <property type="component" value="Unassembled WGS sequence"/>
</dbReference>
<feature type="transmembrane region" description="Helical" evidence="7">
    <location>
        <begin position="50"/>
        <end position="72"/>
    </location>
</feature>
<keyword evidence="7" id="KW-0573">Peptidoglycan synthesis</keyword>
<comment type="similarity">
    <text evidence="2 7">Belongs to the glycosyltransferase 4 family. MraY subfamily.</text>
</comment>
<keyword evidence="11" id="KW-1185">Reference proteome</keyword>
<dbReference type="RefSeq" id="WP_324620002.1">
    <property type="nucleotide sequence ID" value="NZ_JAYKOT010000003.1"/>
</dbReference>
<dbReference type="PROSITE" id="PS01347">
    <property type="entry name" value="MRAY_1"/>
    <property type="match status" value="1"/>
</dbReference>
<comment type="caution">
    <text evidence="10">The sequence shown here is derived from an EMBL/GenBank/DDBJ whole genome shotgun (WGS) entry which is preliminary data.</text>
</comment>
<feature type="binding site" evidence="9">
    <location>
        <position position="228"/>
    </location>
    <ligand>
        <name>Mg(2+)</name>
        <dbReference type="ChEBI" id="CHEBI:18420"/>
    </ligand>
</feature>
<sequence length="319" mass="35186">MEKIKSITLLLLNAIVLSIILGKLFIPILKKMHIGQNIREEGPKEHYKKSGTPTMGGIIILLTIIILSIIYLPKDLKLLIIIIGSLGFGFVGFIDDFLKLVMKRSLGLSAKGKLLLQFAISFIVIYLLKKELGVDYDKVILPFSKNTIHLGYSIFIIYPFIMLGTVNAVNLTDGLDGLVSTVTLPVLGFLLVASNHDLSTSGIVIITFGALLGFLVFNSNKASVFMGDTGSMLLGGLITTIALMYNMALFIPIFGFIYLIEALSVIIQVISYKTRNKKRVFLMSPIHHHYELKGYNEQKIVTAFSVISVICCLIATNLL</sequence>
<evidence type="ECO:0000256" key="2">
    <source>
        <dbReference type="ARBA" id="ARBA00005583"/>
    </source>
</evidence>
<feature type="binding site" evidence="9">
    <location>
        <position position="170"/>
    </location>
    <ligand>
        <name>Mg(2+)</name>
        <dbReference type="ChEBI" id="CHEBI:18420"/>
    </ligand>
</feature>
<keyword evidence="4 7" id="KW-0812">Transmembrane</keyword>
<dbReference type="PANTHER" id="PTHR22926">
    <property type="entry name" value="PHOSPHO-N-ACETYLMURAMOYL-PENTAPEPTIDE-TRANSFERASE"/>
    <property type="match status" value="1"/>
</dbReference>
<accession>A0AAW9MRW5</accession>
<feature type="transmembrane region" description="Helical" evidence="7">
    <location>
        <begin position="224"/>
        <end position="243"/>
    </location>
</feature>
<keyword evidence="7" id="KW-0131">Cell cycle</keyword>
<gene>
    <name evidence="7 10" type="primary">mraY</name>
    <name evidence="10" type="ORF">VLK81_07475</name>
</gene>
<dbReference type="Pfam" id="PF00953">
    <property type="entry name" value="Glycos_transf_4"/>
    <property type="match status" value="1"/>
</dbReference>
<feature type="transmembrane region" description="Helical" evidence="7">
    <location>
        <begin position="300"/>
        <end position="318"/>
    </location>
</feature>
<feature type="transmembrane region" description="Helical" evidence="7">
    <location>
        <begin position="78"/>
        <end position="98"/>
    </location>
</feature>
<dbReference type="EMBL" id="JAYKOT010000003">
    <property type="protein sequence ID" value="MEB3429846.1"/>
    <property type="molecule type" value="Genomic_DNA"/>
</dbReference>
<dbReference type="InterPro" id="IPR000715">
    <property type="entry name" value="Glycosyl_transferase_4"/>
</dbReference>
<keyword evidence="7 9" id="KW-0460">Magnesium</keyword>
<comment type="pathway">
    <text evidence="7">Cell wall biogenesis; peptidoglycan biosynthesis.</text>
</comment>
<dbReference type="InterPro" id="IPR018480">
    <property type="entry name" value="PNAcMuramoyl-5peptid_Trfase_CS"/>
</dbReference>
<comment type="catalytic activity">
    <reaction evidence="7">
        <text>UDP-N-acetyl-alpha-D-muramoyl-L-alanyl-gamma-D-glutamyl-meso-2,6-diaminopimeloyl-D-alanyl-D-alanine + di-trans,octa-cis-undecaprenyl phosphate = di-trans,octa-cis-undecaprenyl diphospho-N-acetyl-alpha-D-muramoyl-L-alanyl-D-glutamyl-meso-2,6-diaminopimeloyl-D-alanyl-D-alanine + UMP</text>
        <dbReference type="Rhea" id="RHEA:28386"/>
        <dbReference type="ChEBI" id="CHEBI:57865"/>
        <dbReference type="ChEBI" id="CHEBI:60392"/>
        <dbReference type="ChEBI" id="CHEBI:61386"/>
        <dbReference type="ChEBI" id="CHEBI:61387"/>
        <dbReference type="EC" id="2.7.8.13"/>
    </reaction>
</comment>
<keyword evidence="7 9" id="KW-0479">Metal-binding</keyword>
<evidence type="ECO:0000256" key="3">
    <source>
        <dbReference type="ARBA" id="ARBA00022679"/>
    </source>
</evidence>
<feature type="transmembrane region" description="Helical" evidence="7">
    <location>
        <begin position="148"/>
        <end position="168"/>
    </location>
</feature>
<comment type="cofactor">
    <cofactor evidence="7 9">
        <name>Mg(2+)</name>
        <dbReference type="ChEBI" id="CHEBI:18420"/>
    </cofactor>
</comment>
<dbReference type="GO" id="GO:0005886">
    <property type="term" value="C:plasma membrane"/>
    <property type="evidence" value="ECO:0007669"/>
    <property type="project" value="UniProtKB-SubCell"/>
</dbReference>
<dbReference type="PANTHER" id="PTHR22926:SF5">
    <property type="entry name" value="PHOSPHO-N-ACETYLMURAMOYL-PENTAPEPTIDE-TRANSFERASE HOMOLOG"/>
    <property type="match status" value="1"/>
</dbReference>
<evidence type="ECO:0000256" key="8">
    <source>
        <dbReference type="NCBIfam" id="TIGR00445"/>
    </source>
</evidence>
<keyword evidence="7" id="KW-0132">Cell division</keyword>
<dbReference type="GO" id="GO:0051301">
    <property type="term" value="P:cell division"/>
    <property type="evidence" value="ECO:0007669"/>
    <property type="project" value="UniProtKB-KW"/>
</dbReference>
<keyword evidence="6 7" id="KW-0472">Membrane</keyword>
<evidence type="ECO:0000256" key="6">
    <source>
        <dbReference type="ARBA" id="ARBA00023136"/>
    </source>
</evidence>
<keyword evidence="5 7" id="KW-1133">Transmembrane helix</keyword>
<dbReference type="NCBIfam" id="TIGR00445">
    <property type="entry name" value="mraY"/>
    <property type="match status" value="1"/>
</dbReference>
<keyword evidence="3 7" id="KW-0808">Transferase</keyword>
<evidence type="ECO:0000256" key="7">
    <source>
        <dbReference type="HAMAP-Rule" id="MF_00038"/>
    </source>
</evidence>
<evidence type="ECO:0000256" key="9">
    <source>
        <dbReference type="PIRSR" id="PIRSR600715-1"/>
    </source>
</evidence>
<feature type="transmembrane region" description="Helical" evidence="7">
    <location>
        <begin position="110"/>
        <end position="128"/>
    </location>
</feature>
<dbReference type="AlphaFoldDB" id="A0AAW9MRW5"/>
<dbReference type="GO" id="GO:0009252">
    <property type="term" value="P:peptidoglycan biosynthetic process"/>
    <property type="evidence" value="ECO:0007669"/>
    <property type="project" value="UniProtKB-UniRule"/>
</dbReference>
<proteinExistence type="inferred from homology"/>
<protein>
    <recommendedName>
        <fullName evidence="7 8">Phospho-N-acetylmuramoyl-pentapeptide-transferase</fullName>
        <ecNumber evidence="7 8">2.7.8.13</ecNumber>
    </recommendedName>
    <alternativeName>
        <fullName evidence="7">UDP-MurNAc-pentapeptide phosphotransferase</fullName>
    </alternativeName>
</protein>
<evidence type="ECO:0000256" key="5">
    <source>
        <dbReference type="ARBA" id="ARBA00022989"/>
    </source>
</evidence>
<dbReference type="Pfam" id="PF10555">
    <property type="entry name" value="MraY_sig1"/>
    <property type="match status" value="1"/>
</dbReference>
<evidence type="ECO:0000256" key="1">
    <source>
        <dbReference type="ARBA" id="ARBA00004141"/>
    </source>
</evidence>
<feature type="transmembrane region" description="Helical" evidence="7">
    <location>
        <begin position="198"/>
        <end position="217"/>
    </location>
</feature>
<dbReference type="GO" id="GO:0008963">
    <property type="term" value="F:phospho-N-acetylmuramoyl-pentapeptide-transferase activity"/>
    <property type="evidence" value="ECO:0007669"/>
    <property type="project" value="UniProtKB-UniRule"/>
</dbReference>
<keyword evidence="7" id="KW-0961">Cell wall biogenesis/degradation</keyword>
<organism evidence="10 11">
    <name type="scientific">Citroniella saccharovorans</name>
    <dbReference type="NCBI Taxonomy" id="2053367"/>
    <lineage>
        <taxon>Bacteria</taxon>
        <taxon>Bacillati</taxon>
        <taxon>Bacillota</taxon>
        <taxon>Tissierellia</taxon>
        <taxon>Tissierellales</taxon>
        <taxon>Peptoniphilaceae</taxon>
        <taxon>Citroniella</taxon>
    </lineage>
</organism>
<feature type="transmembrane region" description="Helical" evidence="7">
    <location>
        <begin position="249"/>
        <end position="270"/>
    </location>
</feature>
<feature type="transmembrane region" description="Helical" evidence="7">
    <location>
        <begin position="175"/>
        <end position="192"/>
    </location>
</feature>
<dbReference type="GO" id="GO:0008360">
    <property type="term" value="P:regulation of cell shape"/>
    <property type="evidence" value="ECO:0007669"/>
    <property type="project" value="UniProtKB-KW"/>
</dbReference>